<proteinExistence type="predicted"/>
<evidence type="ECO:0000313" key="5">
    <source>
        <dbReference type="EMBL" id="JAS57040.1"/>
    </source>
</evidence>
<gene>
    <name evidence="5" type="ORF">g.25627</name>
</gene>
<sequence>MERRVETVRPDIVQCVRGHLLCGECRKGLRECPTCRQPFSDAKPSLVLLQMLEALPKLCQYTNCRAFLEPDDDHERWCGFQPAKCMMNRCDWVGQAQDVLSHVQKCHSRALTVRESYQDMKFQDLNLQNFLKRYFPISAHGQFFWAEAHCNAEKEFFMVTFCLVPNGKPWEDYFIDVSIGSKESFSQSKFKFDLEMKKERNTVYVPSSWLPNFLDKDKLLRLKMVITKGKQ</sequence>
<dbReference type="GO" id="GO:0008270">
    <property type="term" value="F:zinc ion binding"/>
    <property type="evidence" value="ECO:0007669"/>
    <property type="project" value="UniProtKB-KW"/>
</dbReference>
<dbReference type="Gene3D" id="3.30.40.10">
    <property type="entry name" value="Zinc/RING finger domain, C3HC4 (zinc finger)"/>
    <property type="match status" value="2"/>
</dbReference>
<dbReference type="InterPro" id="IPR049548">
    <property type="entry name" value="Sina-like_RING"/>
</dbReference>
<evidence type="ECO:0000256" key="2">
    <source>
        <dbReference type="ARBA" id="ARBA00022771"/>
    </source>
</evidence>
<evidence type="ECO:0000256" key="3">
    <source>
        <dbReference type="ARBA" id="ARBA00022833"/>
    </source>
</evidence>
<dbReference type="PANTHER" id="PTHR45877">
    <property type="entry name" value="E3 UBIQUITIN-PROTEIN LIGASE SIAH2"/>
    <property type="match status" value="1"/>
</dbReference>
<evidence type="ECO:0000259" key="4">
    <source>
        <dbReference type="Pfam" id="PF21362"/>
    </source>
</evidence>
<dbReference type="GO" id="GO:0043161">
    <property type="term" value="P:proteasome-mediated ubiquitin-dependent protein catabolic process"/>
    <property type="evidence" value="ECO:0007669"/>
    <property type="project" value="TreeGrafter"/>
</dbReference>
<dbReference type="InterPro" id="IPR013083">
    <property type="entry name" value="Znf_RING/FYVE/PHD"/>
</dbReference>
<dbReference type="GO" id="GO:0016567">
    <property type="term" value="P:protein ubiquitination"/>
    <property type="evidence" value="ECO:0007669"/>
    <property type="project" value="UniProtKB-UniPathway"/>
</dbReference>
<evidence type="ECO:0000256" key="1">
    <source>
        <dbReference type="ARBA" id="ARBA00022723"/>
    </source>
</evidence>
<accession>A0A1B6G3N0</accession>
<dbReference type="GO" id="GO:0061630">
    <property type="term" value="F:ubiquitin protein ligase activity"/>
    <property type="evidence" value="ECO:0007669"/>
    <property type="project" value="TreeGrafter"/>
</dbReference>
<feature type="domain" description="E3 ubiquitin-protein ligase Sina-like RING finger" evidence="4">
    <location>
        <begin position="6"/>
        <end position="35"/>
    </location>
</feature>
<dbReference type="AlphaFoldDB" id="A0A1B6G3N0"/>
<dbReference type="SUPFAM" id="SSF49599">
    <property type="entry name" value="TRAF domain-like"/>
    <property type="match status" value="1"/>
</dbReference>
<dbReference type="GO" id="GO:0031624">
    <property type="term" value="F:ubiquitin conjugating enzyme binding"/>
    <property type="evidence" value="ECO:0007669"/>
    <property type="project" value="TreeGrafter"/>
</dbReference>
<dbReference type="EMBL" id="GECZ01012729">
    <property type="protein sequence ID" value="JAS57040.1"/>
    <property type="molecule type" value="Transcribed_RNA"/>
</dbReference>
<keyword evidence="3" id="KW-0862">Zinc</keyword>
<dbReference type="GO" id="GO:0005737">
    <property type="term" value="C:cytoplasm"/>
    <property type="evidence" value="ECO:0007669"/>
    <property type="project" value="TreeGrafter"/>
</dbReference>
<organism evidence="5">
    <name type="scientific">Cuerna arida</name>
    <dbReference type="NCBI Taxonomy" id="1464854"/>
    <lineage>
        <taxon>Eukaryota</taxon>
        <taxon>Metazoa</taxon>
        <taxon>Ecdysozoa</taxon>
        <taxon>Arthropoda</taxon>
        <taxon>Hexapoda</taxon>
        <taxon>Insecta</taxon>
        <taxon>Pterygota</taxon>
        <taxon>Neoptera</taxon>
        <taxon>Paraneoptera</taxon>
        <taxon>Hemiptera</taxon>
        <taxon>Auchenorrhyncha</taxon>
        <taxon>Membracoidea</taxon>
        <taxon>Cicadellidae</taxon>
        <taxon>Cicadellinae</taxon>
        <taxon>Proconiini</taxon>
        <taxon>Cuerna</taxon>
    </lineage>
</organism>
<reference evidence="5" key="1">
    <citation type="submission" date="2015-11" db="EMBL/GenBank/DDBJ databases">
        <title>De novo transcriptome assembly of four potential Pierce s Disease insect vectors from Arizona vineyards.</title>
        <authorList>
            <person name="Tassone E.E."/>
        </authorList>
    </citation>
    <scope>NUCLEOTIDE SEQUENCE</scope>
</reference>
<dbReference type="PANTHER" id="PTHR45877:SF2">
    <property type="entry name" value="E3 UBIQUITIN-PROTEIN LIGASE SINA-RELATED"/>
    <property type="match status" value="1"/>
</dbReference>
<dbReference type="UniPathway" id="UPA00143"/>
<dbReference type="Pfam" id="PF21362">
    <property type="entry name" value="Sina_RING"/>
    <property type="match status" value="1"/>
</dbReference>
<protein>
    <recommendedName>
        <fullName evidence="4">E3 ubiquitin-protein ligase Sina-like RING finger domain-containing protein</fullName>
    </recommendedName>
</protein>
<keyword evidence="2" id="KW-0863">Zinc-finger</keyword>
<name>A0A1B6G3N0_9HEMI</name>
<dbReference type="InterPro" id="IPR004162">
    <property type="entry name" value="SINA-like_animal"/>
</dbReference>
<keyword evidence="1" id="KW-0479">Metal-binding</keyword>